<dbReference type="EMBL" id="JALBCA010000032">
    <property type="protein sequence ID" value="KAI2388277.1"/>
    <property type="molecule type" value="Genomic_DNA"/>
</dbReference>
<name>A0ACB8UYC6_9EURO</name>
<proteinExistence type="predicted"/>
<evidence type="ECO:0000313" key="1">
    <source>
        <dbReference type="EMBL" id="KAI2388277.1"/>
    </source>
</evidence>
<accession>A0ACB8UYC6</accession>
<comment type="caution">
    <text evidence="1">The sequence shown here is derived from an EMBL/GenBank/DDBJ whole genome shotgun (WGS) entry which is preliminary data.</text>
</comment>
<gene>
    <name evidence="1" type="ORF">LOY88_002677</name>
</gene>
<organism evidence="1">
    <name type="scientific">Ophidiomyces ophidiicola</name>
    <dbReference type="NCBI Taxonomy" id="1387563"/>
    <lineage>
        <taxon>Eukaryota</taxon>
        <taxon>Fungi</taxon>
        <taxon>Dikarya</taxon>
        <taxon>Ascomycota</taxon>
        <taxon>Pezizomycotina</taxon>
        <taxon>Eurotiomycetes</taxon>
        <taxon>Eurotiomycetidae</taxon>
        <taxon>Onygenales</taxon>
        <taxon>Onygenaceae</taxon>
        <taxon>Ophidiomyces</taxon>
    </lineage>
</organism>
<reference evidence="1" key="1">
    <citation type="journal article" date="2022" name="bioRxiv">
        <title>Population genetic analysis of Ophidiomyces ophidiicola, the causative agent of snake fungal disease, indicates recent introductions to the USA.</title>
        <authorList>
            <person name="Ladner J.T."/>
            <person name="Palmer J.M."/>
            <person name="Ettinger C.L."/>
            <person name="Stajich J.E."/>
            <person name="Farrell T.M."/>
            <person name="Glorioso B.M."/>
            <person name="Lawson B."/>
            <person name="Price S.J."/>
            <person name="Stengle A.G."/>
            <person name="Grear D.A."/>
            <person name="Lorch J.M."/>
        </authorList>
    </citation>
    <scope>NUCLEOTIDE SEQUENCE</scope>
    <source>
        <strain evidence="1">NWHC 24266-5</strain>
    </source>
</reference>
<protein>
    <submittedName>
        <fullName evidence="1">Uncharacterized protein</fullName>
    </submittedName>
</protein>
<sequence length="345" mass="38355">MGFFKRFRKQAQGSWQGLPLPPLDQDTTPIFQTWHEFTPPGNKWAALDLKFPSAALSDSRVEAAIALDSPLGLVTWNVDSSCNAPDTRISAIISHIQGLASPVDIIFLQEVSHPALLTLLSIPWLRDQWFSSEADLTRFGKQPFISLTFLSKLRFGVPNSSSNKITLGPVWRVKYQSRFGRDALCCDILLQNQLRIRLINVHLDSLQITPSMRPRQLSVVASYLRATGHGLIGGDFNPVLPGDDDLVSSNGLVDVWSRIYPNKPGFTWGIDGKQRFPPHRLDKVVVVGLQSIGISILPPGTCMSKNRCELSQVLQNSKEGHHAELLVPWSDHCGLLYSFVVVNTQ</sequence>